<name>A0ABQ4R673_9HYPH</name>
<organism evidence="2 3">
    <name type="scientific">Methylobacterium crusticola</name>
    <dbReference type="NCBI Taxonomy" id="1697972"/>
    <lineage>
        <taxon>Bacteria</taxon>
        <taxon>Pseudomonadati</taxon>
        <taxon>Pseudomonadota</taxon>
        <taxon>Alphaproteobacteria</taxon>
        <taxon>Hyphomicrobiales</taxon>
        <taxon>Methylobacteriaceae</taxon>
        <taxon>Methylobacterium</taxon>
    </lineage>
</organism>
<feature type="region of interest" description="Disordered" evidence="1">
    <location>
        <begin position="89"/>
        <end position="136"/>
    </location>
</feature>
<dbReference type="Proteomes" id="UP001055167">
    <property type="component" value="Unassembled WGS sequence"/>
</dbReference>
<protein>
    <submittedName>
        <fullName evidence="2">Uncharacterized protein</fullName>
    </submittedName>
</protein>
<reference evidence="2" key="2">
    <citation type="submission" date="2021-08" db="EMBL/GenBank/DDBJ databases">
        <authorList>
            <person name="Tani A."/>
            <person name="Ola A."/>
            <person name="Ogura Y."/>
            <person name="Katsura K."/>
            <person name="Hayashi T."/>
        </authorList>
    </citation>
    <scope>NUCLEOTIDE SEQUENCE</scope>
    <source>
        <strain evidence="2">KCTC 52305</strain>
    </source>
</reference>
<accession>A0ABQ4R673</accession>
<reference evidence="2" key="1">
    <citation type="journal article" date="2021" name="Front. Microbiol.">
        <title>Comprehensive Comparative Genomics and Phenotyping of Methylobacterium Species.</title>
        <authorList>
            <person name="Alessa O."/>
            <person name="Ogura Y."/>
            <person name="Fujitani Y."/>
            <person name="Takami H."/>
            <person name="Hayashi T."/>
            <person name="Sahin N."/>
            <person name="Tani A."/>
        </authorList>
    </citation>
    <scope>NUCLEOTIDE SEQUENCE</scope>
    <source>
        <strain evidence="2">KCTC 52305</strain>
    </source>
</reference>
<evidence type="ECO:0000256" key="1">
    <source>
        <dbReference type="SAM" id="MobiDB-lite"/>
    </source>
</evidence>
<evidence type="ECO:0000313" key="2">
    <source>
        <dbReference type="EMBL" id="GJD52811.1"/>
    </source>
</evidence>
<proteinExistence type="predicted"/>
<dbReference type="RefSeq" id="WP_238314029.1">
    <property type="nucleotide sequence ID" value="NZ_BPQH01000022.1"/>
</dbReference>
<gene>
    <name evidence="2" type="ORF">OPKNFCMD_5578</name>
</gene>
<dbReference type="EMBL" id="BPQH01000022">
    <property type="protein sequence ID" value="GJD52811.1"/>
    <property type="molecule type" value="Genomic_DNA"/>
</dbReference>
<sequence length="136" mass="13587">MAALVDGVLLAALAGTSACVVPMYLKLKRLDRTQAEYGRAMAASGRALASAGEAVRGFTGEGREVLDALSLKIEEARAVLAALEAGRRETAAAGDGTPGALARAEEGTPGALARAGEDARAAAPPTASDQPGRVSA</sequence>
<evidence type="ECO:0000313" key="3">
    <source>
        <dbReference type="Proteomes" id="UP001055167"/>
    </source>
</evidence>
<keyword evidence="3" id="KW-1185">Reference proteome</keyword>
<comment type="caution">
    <text evidence="2">The sequence shown here is derived from an EMBL/GenBank/DDBJ whole genome shotgun (WGS) entry which is preliminary data.</text>
</comment>